<keyword evidence="2" id="KW-1185">Reference proteome</keyword>
<proteinExistence type="predicted"/>
<dbReference type="AlphaFoldDB" id="L1MJX9"/>
<dbReference type="PATRIC" id="fig|1035195.3.peg.756"/>
<dbReference type="HOGENOM" id="CLU_1822134_0_0_11"/>
<reference evidence="1 2" key="1">
    <citation type="submission" date="2012-05" db="EMBL/GenBank/DDBJ databases">
        <authorList>
            <person name="Weinstock G."/>
            <person name="Sodergren E."/>
            <person name="Lobos E.A."/>
            <person name="Fulton L."/>
            <person name="Fulton R."/>
            <person name="Courtney L."/>
            <person name="Fronick C."/>
            <person name="O'Laughlin M."/>
            <person name="Godfrey J."/>
            <person name="Wilson R.M."/>
            <person name="Miner T."/>
            <person name="Farmer C."/>
            <person name="Delehaunty K."/>
            <person name="Cordes M."/>
            <person name="Minx P."/>
            <person name="Tomlinson C."/>
            <person name="Chen J."/>
            <person name="Wollam A."/>
            <person name="Pepin K.H."/>
            <person name="Bhonagiri V."/>
            <person name="Zhang X."/>
            <person name="Suruliraj S."/>
            <person name="Warren W."/>
            <person name="Mitreva M."/>
            <person name="Mardis E.R."/>
            <person name="Wilson R.K."/>
        </authorList>
    </citation>
    <scope>NUCLEOTIDE SEQUENCE [LARGE SCALE GENOMIC DNA]</scope>
    <source>
        <strain evidence="1 2">F0235</strain>
    </source>
</reference>
<organism evidence="1 2">
    <name type="scientific">Corynebacterium durum F0235</name>
    <dbReference type="NCBI Taxonomy" id="1035195"/>
    <lineage>
        <taxon>Bacteria</taxon>
        <taxon>Bacillati</taxon>
        <taxon>Actinomycetota</taxon>
        <taxon>Actinomycetes</taxon>
        <taxon>Mycobacteriales</taxon>
        <taxon>Corynebacteriaceae</taxon>
        <taxon>Corynebacterium</taxon>
    </lineage>
</organism>
<dbReference type="EMBL" id="AMEM01000013">
    <property type="protein sequence ID" value="EKX91249.1"/>
    <property type="molecule type" value="Genomic_DNA"/>
</dbReference>
<accession>L1MJX9</accession>
<dbReference type="STRING" id="1035195.HMPREF9997_00852"/>
<evidence type="ECO:0000313" key="2">
    <source>
        <dbReference type="Proteomes" id="UP000010445"/>
    </source>
</evidence>
<dbReference type="Proteomes" id="UP000010445">
    <property type="component" value="Unassembled WGS sequence"/>
</dbReference>
<name>L1MJX9_9CORY</name>
<protein>
    <submittedName>
        <fullName evidence="1">Uncharacterized protein</fullName>
    </submittedName>
</protein>
<gene>
    <name evidence="1" type="ORF">HMPREF9997_00852</name>
</gene>
<sequence length="141" mass="15448">MNSHDIEGLCQQHCGHVSAYFETKNSHINGGTVINSFVPAAMASDFDIGGNVNLNRLTIVLRDSAPEGAINHYTDSRIAARESEYLCAQMASHITAVCNEEIVDFESVVVFDVHVTPGGSDALLRRTAVAYVTVTFYCRYF</sequence>
<evidence type="ECO:0000313" key="1">
    <source>
        <dbReference type="EMBL" id="EKX91249.1"/>
    </source>
</evidence>
<comment type="caution">
    <text evidence="1">The sequence shown here is derived from an EMBL/GenBank/DDBJ whole genome shotgun (WGS) entry which is preliminary data.</text>
</comment>